<evidence type="ECO:0000256" key="1">
    <source>
        <dbReference type="SAM" id="SignalP"/>
    </source>
</evidence>
<name>A0ABP1QU22_9HEXA</name>
<comment type="caution">
    <text evidence="2">The sequence shown here is derived from an EMBL/GenBank/DDBJ whole genome shotgun (WGS) entry which is preliminary data.</text>
</comment>
<sequence length="150" mass="17255">MYSLSCIRLVIIMIFLILSCSDLSSPMPFFSKLGLFSPKRAKIPPDSAIPTVTMLVEIPVSSMHYTKPIDVKAGGRFTLETPMEQYAYSSAGRSNLQRVKIAYLVQSMYRPNHMCFFLHFWSMKDPTVPWGAPRAHHTTWIRRPTSRYTY</sequence>
<dbReference type="Proteomes" id="UP001642540">
    <property type="component" value="Unassembled WGS sequence"/>
</dbReference>
<gene>
    <name evidence="2" type="ORF">ODALV1_LOCUS13963</name>
</gene>
<evidence type="ECO:0000313" key="3">
    <source>
        <dbReference type="Proteomes" id="UP001642540"/>
    </source>
</evidence>
<feature type="chain" id="PRO_5045194784" evidence="1">
    <location>
        <begin position="22"/>
        <end position="150"/>
    </location>
</feature>
<dbReference type="EMBL" id="CAXLJM020000043">
    <property type="protein sequence ID" value="CAL8110086.1"/>
    <property type="molecule type" value="Genomic_DNA"/>
</dbReference>
<organism evidence="2 3">
    <name type="scientific">Orchesella dallaii</name>
    <dbReference type="NCBI Taxonomy" id="48710"/>
    <lineage>
        <taxon>Eukaryota</taxon>
        <taxon>Metazoa</taxon>
        <taxon>Ecdysozoa</taxon>
        <taxon>Arthropoda</taxon>
        <taxon>Hexapoda</taxon>
        <taxon>Collembola</taxon>
        <taxon>Entomobryomorpha</taxon>
        <taxon>Entomobryoidea</taxon>
        <taxon>Orchesellidae</taxon>
        <taxon>Orchesellinae</taxon>
        <taxon>Orchesella</taxon>
    </lineage>
</organism>
<keyword evidence="3" id="KW-1185">Reference proteome</keyword>
<feature type="signal peptide" evidence="1">
    <location>
        <begin position="1"/>
        <end position="21"/>
    </location>
</feature>
<protein>
    <submittedName>
        <fullName evidence="2">Uncharacterized protein</fullName>
    </submittedName>
</protein>
<evidence type="ECO:0000313" key="2">
    <source>
        <dbReference type="EMBL" id="CAL8110086.1"/>
    </source>
</evidence>
<keyword evidence="1" id="KW-0732">Signal</keyword>
<accession>A0ABP1QU22</accession>
<reference evidence="2 3" key="1">
    <citation type="submission" date="2024-08" db="EMBL/GenBank/DDBJ databases">
        <authorList>
            <person name="Cucini C."/>
            <person name="Frati F."/>
        </authorList>
    </citation>
    <scope>NUCLEOTIDE SEQUENCE [LARGE SCALE GENOMIC DNA]</scope>
</reference>
<proteinExistence type="predicted"/>